<dbReference type="EMBL" id="JACDUH010000003">
    <property type="protein sequence ID" value="MBA2851740.1"/>
    <property type="molecule type" value="Genomic_DNA"/>
</dbReference>
<evidence type="ECO:0000313" key="2">
    <source>
        <dbReference type="EMBL" id="MBA2851740.1"/>
    </source>
</evidence>
<name>A0A7J9NVN2_METMI</name>
<evidence type="ECO:0000313" key="3">
    <source>
        <dbReference type="Proteomes" id="UP000564425"/>
    </source>
</evidence>
<protein>
    <submittedName>
        <fullName evidence="2">Uncharacterized protein</fullName>
    </submittedName>
</protein>
<gene>
    <name evidence="2" type="ORF">HNP86_001899</name>
</gene>
<keyword evidence="1" id="KW-0472">Membrane</keyword>
<keyword evidence="1" id="KW-0812">Transmembrane</keyword>
<comment type="caution">
    <text evidence="2">The sequence shown here is derived from an EMBL/GenBank/DDBJ whole genome shotgun (WGS) entry which is preliminary data.</text>
</comment>
<dbReference type="RefSeq" id="WP_181501562.1">
    <property type="nucleotide sequence ID" value="NZ_JACDUH010000003.1"/>
</dbReference>
<reference evidence="2 3" key="1">
    <citation type="submission" date="2020-07" db="EMBL/GenBank/DDBJ databases">
        <title>Genomic Encyclopedia of Type Strains, Phase IV (KMG-V): Genome sequencing to study the core and pangenomes of soil and plant-associated prokaryotes.</title>
        <authorList>
            <person name="Whitman W."/>
        </authorList>
    </citation>
    <scope>NUCLEOTIDE SEQUENCE [LARGE SCALE GENOMIC DNA]</scope>
    <source>
        <strain evidence="2 3">A1</strain>
    </source>
</reference>
<feature type="transmembrane region" description="Helical" evidence="1">
    <location>
        <begin position="23"/>
        <end position="41"/>
    </location>
</feature>
<sequence>MENNVTNEVFLVWLLQYVLQQSASAGVFMLSILTVIIAYIMQPEFELLRILNVFLVMDVLTMTVKQFSVQTEKCSSHDFSFSCHVREFIGILLKSATIGMTKGLSLIMLYECVVLLNQLITLMGLSFDFTYTVIPILVLYARWIMLNLFQLPFIRTMFPQSFIDRILAVLEGAAINKR</sequence>
<feature type="transmembrane region" description="Helical" evidence="1">
    <location>
        <begin position="129"/>
        <end position="149"/>
    </location>
</feature>
<accession>A0A7J9NVN2</accession>
<dbReference type="Proteomes" id="UP000564425">
    <property type="component" value="Unassembled WGS sequence"/>
</dbReference>
<feature type="transmembrane region" description="Helical" evidence="1">
    <location>
        <begin position="103"/>
        <end position="123"/>
    </location>
</feature>
<dbReference type="AlphaFoldDB" id="A0A7J9NVN2"/>
<keyword evidence="1" id="KW-1133">Transmembrane helix</keyword>
<proteinExistence type="predicted"/>
<organism evidence="2 3">
    <name type="scientific">Methanococcus maripaludis</name>
    <name type="common">Methanococcus deltae</name>
    <dbReference type="NCBI Taxonomy" id="39152"/>
    <lineage>
        <taxon>Archaea</taxon>
        <taxon>Methanobacteriati</taxon>
        <taxon>Methanobacteriota</taxon>
        <taxon>Methanomada group</taxon>
        <taxon>Methanococci</taxon>
        <taxon>Methanococcales</taxon>
        <taxon>Methanococcaceae</taxon>
        <taxon>Methanococcus</taxon>
    </lineage>
</organism>
<evidence type="ECO:0000256" key="1">
    <source>
        <dbReference type="SAM" id="Phobius"/>
    </source>
</evidence>